<evidence type="ECO:0000313" key="5">
    <source>
        <dbReference type="Proteomes" id="UP001597510"/>
    </source>
</evidence>
<organism evidence="4 5">
    <name type="scientific">Emticicia soli</name>
    <dbReference type="NCBI Taxonomy" id="2027878"/>
    <lineage>
        <taxon>Bacteria</taxon>
        <taxon>Pseudomonadati</taxon>
        <taxon>Bacteroidota</taxon>
        <taxon>Cytophagia</taxon>
        <taxon>Cytophagales</taxon>
        <taxon>Leadbetterellaceae</taxon>
        <taxon>Emticicia</taxon>
    </lineage>
</organism>
<evidence type="ECO:0000313" key="4">
    <source>
        <dbReference type="EMBL" id="MFD2520196.1"/>
    </source>
</evidence>
<feature type="domain" description="CzcB-like barrel-sandwich hybrid" evidence="3">
    <location>
        <begin position="72"/>
        <end position="192"/>
    </location>
</feature>
<gene>
    <name evidence="4" type="ORF">ACFSR2_04825</name>
</gene>
<comment type="caution">
    <text evidence="4">The sequence shown here is derived from an EMBL/GenBank/DDBJ whole genome shotgun (WGS) entry which is preliminary data.</text>
</comment>
<dbReference type="Pfam" id="PF25973">
    <property type="entry name" value="BSH_CzcB"/>
    <property type="match status" value="1"/>
</dbReference>
<dbReference type="SUPFAM" id="SSF111369">
    <property type="entry name" value="HlyD-like secretion proteins"/>
    <property type="match status" value="1"/>
</dbReference>
<dbReference type="Gene3D" id="2.40.50.100">
    <property type="match status" value="1"/>
</dbReference>
<name>A0ABW5J2I0_9BACT</name>
<proteinExistence type="inferred from homology"/>
<dbReference type="Gene3D" id="2.40.420.20">
    <property type="match status" value="1"/>
</dbReference>
<evidence type="ECO:0000259" key="3">
    <source>
        <dbReference type="Pfam" id="PF25973"/>
    </source>
</evidence>
<dbReference type="Gene3D" id="1.10.287.470">
    <property type="entry name" value="Helix hairpin bin"/>
    <property type="match status" value="1"/>
</dbReference>
<dbReference type="InterPro" id="IPR006143">
    <property type="entry name" value="RND_pump_MFP"/>
</dbReference>
<dbReference type="PANTHER" id="PTHR30469:SF37">
    <property type="entry name" value="RAGD PROTEIN"/>
    <property type="match status" value="1"/>
</dbReference>
<feature type="transmembrane region" description="Helical" evidence="2">
    <location>
        <begin position="12"/>
        <end position="30"/>
    </location>
</feature>
<protein>
    <submittedName>
        <fullName evidence="4">Efflux RND transporter periplasmic adaptor subunit</fullName>
    </submittedName>
</protein>
<dbReference type="PANTHER" id="PTHR30469">
    <property type="entry name" value="MULTIDRUG RESISTANCE PROTEIN MDTA"/>
    <property type="match status" value="1"/>
</dbReference>
<keyword evidence="2" id="KW-0812">Transmembrane</keyword>
<dbReference type="InterPro" id="IPR058647">
    <property type="entry name" value="BSH_CzcB-like"/>
</dbReference>
<keyword evidence="2" id="KW-1133">Transmembrane helix</keyword>
<keyword evidence="5" id="KW-1185">Reference proteome</keyword>
<comment type="similarity">
    <text evidence="1">Belongs to the membrane fusion protein (MFP) (TC 8.A.1) family.</text>
</comment>
<keyword evidence="2" id="KW-0472">Membrane</keyword>
<accession>A0ABW5J2I0</accession>
<evidence type="ECO:0000256" key="1">
    <source>
        <dbReference type="ARBA" id="ARBA00009477"/>
    </source>
</evidence>
<dbReference type="EMBL" id="JBHULC010000004">
    <property type="protein sequence ID" value="MFD2520196.1"/>
    <property type="molecule type" value="Genomic_DNA"/>
</dbReference>
<dbReference type="NCBIfam" id="TIGR01730">
    <property type="entry name" value="RND_mfp"/>
    <property type="match status" value="1"/>
</dbReference>
<dbReference type="Proteomes" id="UP001597510">
    <property type="component" value="Unassembled WGS sequence"/>
</dbReference>
<sequence length="363" mass="39292">MKNQQNLRRIGLLVIIAVIVGVGIFVINRADSAETPTAKSDGLTTVSTTTISQQKSGKTLVLSAEARPYQSVTLFAKISGYLQKLYVDKGQDVKAGQTIAIIESPDLEQEKLALEADLKQKQSYLGRVESLLSKKYVTEQEADKARADVEMAKARLDAQKEKLSYTTIKAPFAGNVSARYADVGALLQAATSSQTSALPVVTISQVNRLRITIFVEQADAGVVRPGTPVDILVPGSADTLHANITRMTGELDARTRMMLAEIEYNNANNQILAGSFLKVIIRLPAQEFLSIPAQALVVKGDKYFAPVIKDNRIFYRPIKIGAGDGLQYRVYEGLQEGDVVALNVGNSLIDSSLVKVANKPAAK</sequence>
<reference evidence="5" key="1">
    <citation type="journal article" date="2019" name="Int. J. Syst. Evol. Microbiol.">
        <title>The Global Catalogue of Microorganisms (GCM) 10K type strain sequencing project: providing services to taxonomists for standard genome sequencing and annotation.</title>
        <authorList>
            <consortium name="The Broad Institute Genomics Platform"/>
            <consortium name="The Broad Institute Genome Sequencing Center for Infectious Disease"/>
            <person name="Wu L."/>
            <person name="Ma J."/>
        </authorList>
    </citation>
    <scope>NUCLEOTIDE SEQUENCE [LARGE SCALE GENOMIC DNA]</scope>
    <source>
        <strain evidence="5">KCTC 52344</strain>
    </source>
</reference>
<evidence type="ECO:0000256" key="2">
    <source>
        <dbReference type="SAM" id="Phobius"/>
    </source>
</evidence>
<dbReference type="Gene3D" id="2.40.30.170">
    <property type="match status" value="1"/>
</dbReference>
<dbReference type="RefSeq" id="WP_340235607.1">
    <property type="nucleotide sequence ID" value="NZ_JBBEWC010000004.1"/>
</dbReference>